<dbReference type="InterPro" id="IPR019533">
    <property type="entry name" value="Peptidase_S26"/>
</dbReference>
<feature type="transmembrane region" description="Helical" evidence="6">
    <location>
        <begin position="21"/>
        <end position="41"/>
    </location>
</feature>
<feature type="domain" description="Peptidase S26" evidence="7">
    <location>
        <begin position="19"/>
        <end position="177"/>
    </location>
</feature>
<dbReference type="InterPro" id="IPR019758">
    <property type="entry name" value="Pept_S26A_signal_pept_1_CS"/>
</dbReference>
<evidence type="ECO:0000259" key="7">
    <source>
        <dbReference type="Pfam" id="PF10502"/>
    </source>
</evidence>
<dbReference type="InterPro" id="IPR000223">
    <property type="entry name" value="Pept_S26A_signal_pept_1"/>
</dbReference>
<gene>
    <name evidence="8" type="primary">lepB</name>
    <name evidence="8" type="ORF">ACJDT4_11830</name>
</gene>
<organism evidence="8 9">
    <name type="scientific">Clostridium neuense</name>
    <dbReference type="NCBI Taxonomy" id="1728934"/>
    <lineage>
        <taxon>Bacteria</taxon>
        <taxon>Bacillati</taxon>
        <taxon>Bacillota</taxon>
        <taxon>Clostridia</taxon>
        <taxon>Eubacteriales</taxon>
        <taxon>Clostridiaceae</taxon>
        <taxon>Clostridium</taxon>
    </lineage>
</organism>
<evidence type="ECO:0000256" key="4">
    <source>
        <dbReference type="ARBA" id="ARBA00013208"/>
    </source>
</evidence>
<keyword evidence="5 6" id="KW-0378">Hydrolase</keyword>
<dbReference type="NCBIfam" id="TIGR02227">
    <property type="entry name" value="sigpep_I_bact"/>
    <property type="match status" value="1"/>
</dbReference>
<keyword evidence="6" id="KW-0812">Transmembrane</keyword>
<name>A0ABW8TGI4_9CLOT</name>
<comment type="similarity">
    <text evidence="3 6">Belongs to the peptidase S26 family.</text>
</comment>
<dbReference type="CDD" id="cd06530">
    <property type="entry name" value="S26_SPase_I"/>
    <property type="match status" value="1"/>
</dbReference>
<protein>
    <recommendedName>
        <fullName evidence="4 6">Signal peptidase I</fullName>
        <ecNumber evidence="4 6">3.4.21.89</ecNumber>
    </recommendedName>
</protein>
<evidence type="ECO:0000313" key="9">
    <source>
        <dbReference type="Proteomes" id="UP001623592"/>
    </source>
</evidence>
<dbReference type="SUPFAM" id="SSF51306">
    <property type="entry name" value="LexA/Signal peptidase"/>
    <property type="match status" value="1"/>
</dbReference>
<keyword evidence="9" id="KW-1185">Reference proteome</keyword>
<dbReference type="PROSITE" id="PS00761">
    <property type="entry name" value="SPASE_I_3"/>
    <property type="match status" value="1"/>
</dbReference>
<dbReference type="RefSeq" id="WP_406787772.1">
    <property type="nucleotide sequence ID" value="NZ_JBJIAA010000009.1"/>
</dbReference>
<dbReference type="EC" id="3.4.21.89" evidence="4 6"/>
<accession>A0ABW8TGI4</accession>
<evidence type="ECO:0000256" key="6">
    <source>
        <dbReference type="RuleBase" id="RU362042"/>
    </source>
</evidence>
<evidence type="ECO:0000256" key="1">
    <source>
        <dbReference type="ARBA" id="ARBA00000677"/>
    </source>
</evidence>
<dbReference type="PANTHER" id="PTHR43390">
    <property type="entry name" value="SIGNAL PEPTIDASE I"/>
    <property type="match status" value="1"/>
</dbReference>
<dbReference type="Pfam" id="PF10502">
    <property type="entry name" value="Peptidase_S26"/>
    <property type="match status" value="1"/>
</dbReference>
<dbReference type="EMBL" id="JBJIAA010000009">
    <property type="protein sequence ID" value="MFL0251115.1"/>
    <property type="molecule type" value="Genomic_DNA"/>
</dbReference>
<keyword evidence="6" id="KW-0645">Protease</keyword>
<dbReference type="PANTHER" id="PTHR43390:SF1">
    <property type="entry name" value="CHLOROPLAST PROCESSING PEPTIDASE"/>
    <property type="match status" value="1"/>
</dbReference>
<evidence type="ECO:0000256" key="5">
    <source>
        <dbReference type="ARBA" id="ARBA00022801"/>
    </source>
</evidence>
<comment type="catalytic activity">
    <reaction evidence="1 6">
        <text>Cleavage of hydrophobic, N-terminal signal or leader sequences from secreted and periplasmic proteins.</text>
        <dbReference type="EC" id="3.4.21.89"/>
    </reaction>
</comment>
<evidence type="ECO:0000256" key="2">
    <source>
        <dbReference type="ARBA" id="ARBA00004401"/>
    </source>
</evidence>
<dbReference type="InterPro" id="IPR036286">
    <property type="entry name" value="LexA/Signal_pep-like_sf"/>
</dbReference>
<evidence type="ECO:0000256" key="3">
    <source>
        <dbReference type="ARBA" id="ARBA00009370"/>
    </source>
</evidence>
<evidence type="ECO:0000313" key="8">
    <source>
        <dbReference type="EMBL" id="MFL0251115.1"/>
    </source>
</evidence>
<dbReference type="Gene3D" id="2.10.109.10">
    <property type="entry name" value="Umud Fragment, subunit A"/>
    <property type="match status" value="1"/>
</dbReference>
<dbReference type="Proteomes" id="UP001623592">
    <property type="component" value="Unassembled WGS sequence"/>
</dbReference>
<proteinExistence type="inferred from homology"/>
<dbReference type="GO" id="GO:0009003">
    <property type="term" value="F:signal peptidase activity"/>
    <property type="evidence" value="ECO:0007669"/>
    <property type="project" value="UniProtKB-EC"/>
</dbReference>
<comment type="caution">
    <text evidence="8">The sequence shown here is derived from an EMBL/GenBank/DDBJ whole genome shotgun (WGS) entry which is preliminary data.</text>
</comment>
<sequence length="187" mass="20795">MNLLEKEHKKVKSKGAEIRDYAISIGIAIAVAIFFRAYVFARANVDGPSMMSTLKDKDVIFVEKLSLYAKSIKRGEIVTFDSGNATHDTYVKRVIGVAGDELEIKNDKVYRNGEALKEPYLDSGMKTLGGSFLGANKKYKVPEGYIFVMGDNRTVSLDSRYLGPISLKALNGHVILRAYPFNTIKTF</sequence>
<keyword evidence="6" id="KW-0472">Membrane</keyword>
<keyword evidence="6" id="KW-1133">Transmembrane helix</keyword>
<dbReference type="PRINTS" id="PR00727">
    <property type="entry name" value="LEADERPTASE"/>
</dbReference>
<comment type="subcellular location">
    <subcellularLocation>
        <location evidence="2">Cell membrane</location>
        <topology evidence="2">Single-pass type II membrane protein</topology>
    </subcellularLocation>
    <subcellularLocation>
        <location evidence="6">Membrane</location>
        <topology evidence="6">Single-pass type II membrane protein</topology>
    </subcellularLocation>
</comment>
<reference evidence="8 9" key="1">
    <citation type="submission" date="2024-11" db="EMBL/GenBank/DDBJ databases">
        <authorList>
            <person name="Heng Y.C."/>
            <person name="Lim A.C.H."/>
            <person name="Lee J.K.Y."/>
            <person name="Kittelmann S."/>
        </authorList>
    </citation>
    <scope>NUCLEOTIDE SEQUENCE [LARGE SCALE GENOMIC DNA]</scope>
    <source>
        <strain evidence="8 9">WILCCON 0114</strain>
    </source>
</reference>